<dbReference type="NCBIfam" id="TIGR04019">
    <property type="entry name" value="B_thiol_YtxJ"/>
    <property type="match status" value="1"/>
</dbReference>
<dbReference type="OrthoDB" id="677051at2"/>
<dbReference type="eggNOG" id="COG3118">
    <property type="taxonomic scope" value="Bacteria"/>
</dbReference>
<dbReference type="RefSeq" id="WP_009034006.1">
    <property type="nucleotide sequence ID" value="NZ_ALWO02000033.1"/>
</dbReference>
<organism evidence="1 2">
    <name type="scientific">Indibacter alkaliphilus (strain CCUG 57479 / KCTC 22604 / LW1)</name>
    <dbReference type="NCBI Taxonomy" id="1189612"/>
    <lineage>
        <taxon>Bacteria</taxon>
        <taxon>Pseudomonadati</taxon>
        <taxon>Bacteroidota</taxon>
        <taxon>Cytophagia</taxon>
        <taxon>Cytophagales</taxon>
        <taxon>Cyclobacteriaceae</taxon>
    </lineage>
</organism>
<dbReference type="STRING" id="1189612.A33Q_2415"/>
<keyword evidence="2" id="KW-1185">Reference proteome</keyword>
<sequence>MNWDKIENLLQLEEIIEESKSKPVLIFKHSTSCSISSMALNRLSRNWKSKDSEKVKAYYLDLISYREISNKIAEQFGVYHQSPQVILIKDGKAVYDNSHMGINYGDIMAEAE</sequence>
<protein>
    <submittedName>
        <fullName evidence="1">General stress protein</fullName>
    </submittedName>
</protein>
<dbReference type="AlphaFoldDB" id="S2DHN1"/>
<accession>S2DHN1</accession>
<evidence type="ECO:0000313" key="2">
    <source>
        <dbReference type="Proteomes" id="UP000006073"/>
    </source>
</evidence>
<comment type="caution">
    <text evidence="1">The sequence shown here is derived from an EMBL/GenBank/DDBJ whole genome shotgun (WGS) entry which is preliminary data.</text>
</comment>
<name>S2DHN1_INDAL</name>
<dbReference type="SUPFAM" id="SSF52833">
    <property type="entry name" value="Thioredoxin-like"/>
    <property type="match status" value="1"/>
</dbReference>
<dbReference type="Pfam" id="PF11009">
    <property type="entry name" value="BrxC"/>
    <property type="match status" value="1"/>
</dbReference>
<dbReference type="InterPro" id="IPR022551">
    <property type="entry name" value="BrxC"/>
</dbReference>
<reference evidence="1 2" key="1">
    <citation type="journal article" date="2013" name="Genome Announc.">
        <title>Draft Genome Sequence of Indibacter alkaliphilus Strain LW1T, Isolated from Lonar Lake, a Haloalkaline Lake in the Buldana District of Maharashtra, India.</title>
        <authorList>
            <person name="Singh A."/>
            <person name="Kumar Jangir P."/>
            <person name="Sharma R."/>
            <person name="Singh A."/>
            <person name="Kumar Pinnaka A."/>
            <person name="Shivaji S."/>
        </authorList>
    </citation>
    <scope>NUCLEOTIDE SEQUENCE [LARGE SCALE GENOMIC DNA]</scope>
    <source>
        <strain evidence="2">CCUG 57479 / KCTC 22604 / LW1</strain>
    </source>
</reference>
<evidence type="ECO:0000313" key="1">
    <source>
        <dbReference type="EMBL" id="EOZ96645.1"/>
    </source>
</evidence>
<proteinExistence type="predicted"/>
<dbReference type="EMBL" id="ALWO02000033">
    <property type="protein sequence ID" value="EOZ96645.1"/>
    <property type="molecule type" value="Genomic_DNA"/>
</dbReference>
<gene>
    <name evidence="1" type="ORF">A33Q_2415</name>
</gene>
<dbReference type="Proteomes" id="UP000006073">
    <property type="component" value="Unassembled WGS sequence"/>
</dbReference>
<dbReference type="Gene3D" id="3.40.30.10">
    <property type="entry name" value="Glutaredoxin"/>
    <property type="match status" value="1"/>
</dbReference>
<dbReference type="InterPro" id="IPR036249">
    <property type="entry name" value="Thioredoxin-like_sf"/>
</dbReference>